<proteinExistence type="predicted"/>
<evidence type="ECO:0000313" key="1">
    <source>
        <dbReference type="EMBL" id="RDX40047.1"/>
    </source>
</evidence>
<name>A0A371CIC8_9APHY</name>
<gene>
    <name evidence="1" type="ORF">OH76DRAFT_1562256</name>
</gene>
<accession>A0A371CIC8</accession>
<evidence type="ECO:0000313" key="2">
    <source>
        <dbReference type="Proteomes" id="UP000256964"/>
    </source>
</evidence>
<dbReference type="EMBL" id="KZ857594">
    <property type="protein sequence ID" value="RDX40047.1"/>
    <property type="molecule type" value="Genomic_DNA"/>
</dbReference>
<protein>
    <submittedName>
        <fullName evidence="1">Uncharacterized protein</fullName>
    </submittedName>
</protein>
<dbReference type="Proteomes" id="UP000256964">
    <property type="component" value="Unassembled WGS sequence"/>
</dbReference>
<reference evidence="1 2" key="1">
    <citation type="journal article" date="2018" name="Biotechnol. Biofuels">
        <title>Integrative visual omics of the white-rot fungus Polyporus brumalis exposes the biotechnological potential of its oxidative enzymes for delignifying raw plant biomass.</title>
        <authorList>
            <person name="Miyauchi S."/>
            <person name="Rancon A."/>
            <person name="Drula E."/>
            <person name="Hage H."/>
            <person name="Chaduli D."/>
            <person name="Favel A."/>
            <person name="Grisel S."/>
            <person name="Henrissat B."/>
            <person name="Herpoel-Gimbert I."/>
            <person name="Ruiz-Duenas F.J."/>
            <person name="Chevret D."/>
            <person name="Hainaut M."/>
            <person name="Lin J."/>
            <person name="Wang M."/>
            <person name="Pangilinan J."/>
            <person name="Lipzen A."/>
            <person name="Lesage-Meessen L."/>
            <person name="Navarro D."/>
            <person name="Riley R."/>
            <person name="Grigoriev I.V."/>
            <person name="Zhou S."/>
            <person name="Raouche S."/>
            <person name="Rosso M.N."/>
        </authorList>
    </citation>
    <scope>NUCLEOTIDE SEQUENCE [LARGE SCALE GENOMIC DNA]</scope>
    <source>
        <strain evidence="1 2">BRFM 1820</strain>
    </source>
</reference>
<sequence length="202" mass="21639">MFPRAAKSALPDGDRTCGDASTMACSVAAGKAGRPLARSSGPQRRYEETSADCVQELAGRPRGAVNRRPRVILGHFCGPIFAGQLEREGLFRDVVLGKSLRPLERAAAHRSMAGAVNPRATSRRVGGHAEKLYKPQYVARELGDVDGRCPGGLTRFPGALDAVFGMLGRVHGPQHTLEAAENDDRGVIIRDPGRLGNWQTST</sequence>
<keyword evidence="2" id="KW-1185">Reference proteome</keyword>
<dbReference type="AlphaFoldDB" id="A0A371CIC8"/>
<organism evidence="1 2">
    <name type="scientific">Lentinus brumalis</name>
    <dbReference type="NCBI Taxonomy" id="2498619"/>
    <lineage>
        <taxon>Eukaryota</taxon>
        <taxon>Fungi</taxon>
        <taxon>Dikarya</taxon>
        <taxon>Basidiomycota</taxon>
        <taxon>Agaricomycotina</taxon>
        <taxon>Agaricomycetes</taxon>
        <taxon>Polyporales</taxon>
        <taxon>Polyporaceae</taxon>
        <taxon>Lentinus</taxon>
    </lineage>
</organism>